<dbReference type="Gene3D" id="1.20.1600.10">
    <property type="entry name" value="Outer membrane efflux proteins (OEP)"/>
    <property type="match status" value="1"/>
</dbReference>
<sequence>MTCRLGLAAATAALLAGCTTAGPDYHRPAAAVIDRPAAAAPFVGGNEAAFAALAPVPDRWWQLYRDPLLDRLVEQALAANTDLRVATANIARAQASLDVAEDGRRVQTALQAAPGYGQRSAEEELRPGAALPRSFVYAANAGISYQLDLAGQVRRAIEAADADVAATRAAYDSVRITVAADTTRAYLDACASAREIAVAQRALDLQRRTTQLTQRLVRAGRSGSLDATRSTAQEAQVRATLPGLQATQRLALYRLATLTGRPPAEFDRDVAACTAEPHLDRPIPIGDGAALLRRRPDVRRAEWELRAATARIGVATADLYPRIALGASIGSVGLAENAFGSDTYKFSLGPLISWQFPNRTRVRARIAAAQADSDAAYARFDGAVLTALRETESGLTVYARDLDRVAALRDASRQAGKAARDAETLFRAGRTGFLPVLDAQRTAIGADQTLAAAESRLAGDQVQLFLALGGGWQA</sequence>
<evidence type="ECO:0000313" key="3">
    <source>
        <dbReference type="EMBL" id="MEI5686768.1"/>
    </source>
</evidence>
<dbReference type="Gene3D" id="2.20.200.10">
    <property type="entry name" value="Outer membrane efflux proteins (OEP)"/>
    <property type="match status" value="1"/>
</dbReference>
<feature type="chain" id="PRO_5044952709" evidence="2">
    <location>
        <begin position="22"/>
        <end position="474"/>
    </location>
</feature>
<proteinExistence type="inferred from homology"/>
<dbReference type="InterPro" id="IPR003423">
    <property type="entry name" value="OMP_efflux"/>
</dbReference>
<reference evidence="3 4" key="1">
    <citation type="journal article" date="2013" name="Int. J. Syst. Evol. Microbiol.">
        <title>Sphingomonas kyungheensis sp. nov., a bacterium with ginsenoside-converting activity isolated from soil of a ginseng field.</title>
        <authorList>
            <person name="Son H.M."/>
            <person name="Yang J.E."/>
            <person name="Park Y."/>
            <person name="Han C.K."/>
            <person name="Kim S.G."/>
            <person name="Kook M."/>
            <person name="Yi T.H."/>
        </authorList>
    </citation>
    <scope>NUCLEOTIDE SEQUENCE [LARGE SCALE GENOMIC DNA]</scope>
    <source>
        <strain evidence="3 4">LMG 26582</strain>
    </source>
</reference>
<protein>
    <submittedName>
        <fullName evidence="3">Efflux transporter outer membrane subunit</fullName>
    </submittedName>
</protein>
<comment type="subcellular location">
    <subcellularLocation>
        <location evidence="2">Cell membrane</location>
        <topology evidence="2">Lipid-anchor</topology>
    </subcellularLocation>
</comment>
<dbReference type="PANTHER" id="PTHR30203:SF21">
    <property type="entry name" value="OUTER MEMBRANE COMPONENT OF MULTIDRUG EFFLUX PUMP-RELATED"/>
    <property type="match status" value="1"/>
</dbReference>
<comment type="similarity">
    <text evidence="1 2">Belongs to the outer membrane factor (OMF) (TC 1.B.17) family.</text>
</comment>
<keyword evidence="2" id="KW-1134">Transmembrane beta strand</keyword>
<evidence type="ECO:0000313" key="4">
    <source>
        <dbReference type="Proteomes" id="UP001367771"/>
    </source>
</evidence>
<evidence type="ECO:0000256" key="1">
    <source>
        <dbReference type="ARBA" id="ARBA00007613"/>
    </source>
</evidence>
<dbReference type="EMBL" id="JBBBDM010000002">
    <property type="protein sequence ID" value="MEI5686768.1"/>
    <property type="molecule type" value="Genomic_DNA"/>
</dbReference>
<dbReference type="Pfam" id="PF02321">
    <property type="entry name" value="OEP"/>
    <property type="match status" value="2"/>
</dbReference>
<evidence type="ECO:0000256" key="2">
    <source>
        <dbReference type="RuleBase" id="RU362097"/>
    </source>
</evidence>
<dbReference type="PANTHER" id="PTHR30203">
    <property type="entry name" value="OUTER MEMBRANE CATION EFFLUX PROTEIN"/>
    <property type="match status" value="1"/>
</dbReference>
<keyword evidence="4" id="KW-1185">Reference proteome</keyword>
<dbReference type="PROSITE" id="PS51257">
    <property type="entry name" value="PROKAR_LIPOPROTEIN"/>
    <property type="match status" value="1"/>
</dbReference>
<gene>
    <name evidence="3" type="ORF">V8201_06710</name>
</gene>
<organism evidence="3 4">
    <name type="scientific">Sphingomonas kyungheensis</name>
    <dbReference type="NCBI Taxonomy" id="1069987"/>
    <lineage>
        <taxon>Bacteria</taxon>
        <taxon>Pseudomonadati</taxon>
        <taxon>Pseudomonadota</taxon>
        <taxon>Alphaproteobacteria</taxon>
        <taxon>Sphingomonadales</taxon>
        <taxon>Sphingomonadaceae</taxon>
        <taxon>Sphingomonas</taxon>
    </lineage>
</organism>
<dbReference type="InterPro" id="IPR010131">
    <property type="entry name" value="MdtP/NodT-like"/>
</dbReference>
<keyword evidence="2" id="KW-0472">Membrane</keyword>
<dbReference type="RefSeq" id="WP_336544800.1">
    <property type="nucleotide sequence ID" value="NZ_JBBBDM010000002.1"/>
</dbReference>
<keyword evidence="2" id="KW-0812">Transmembrane</keyword>
<keyword evidence="2" id="KW-0564">Palmitate</keyword>
<comment type="caution">
    <text evidence="3">The sequence shown here is derived from an EMBL/GenBank/DDBJ whole genome shotgun (WGS) entry which is preliminary data.</text>
</comment>
<dbReference type="Proteomes" id="UP001367771">
    <property type="component" value="Unassembled WGS sequence"/>
</dbReference>
<keyword evidence="2" id="KW-0449">Lipoprotein</keyword>
<dbReference type="NCBIfam" id="TIGR01845">
    <property type="entry name" value="outer_NodT"/>
    <property type="match status" value="1"/>
</dbReference>
<keyword evidence="2" id="KW-0732">Signal</keyword>
<dbReference type="SUPFAM" id="SSF56954">
    <property type="entry name" value="Outer membrane efflux proteins (OEP)"/>
    <property type="match status" value="1"/>
</dbReference>
<accession>A0ABU8H190</accession>
<name>A0ABU8H190_9SPHN</name>
<feature type="signal peptide" evidence="2">
    <location>
        <begin position="1"/>
        <end position="21"/>
    </location>
</feature>